<feature type="domain" description="PPM-type phosphatase" evidence="2">
    <location>
        <begin position="256"/>
        <end position="531"/>
    </location>
</feature>
<dbReference type="InterPro" id="IPR036457">
    <property type="entry name" value="PPM-type-like_dom_sf"/>
</dbReference>
<dbReference type="SMART" id="SM00332">
    <property type="entry name" value="PP2Cc"/>
    <property type="match status" value="1"/>
</dbReference>
<gene>
    <name evidence="3" type="ORF">HUN01_09670</name>
</gene>
<dbReference type="AlphaFoldDB" id="A0A7D7LAB7"/>
<keyword evidence="4" id="KW-1185">Reference proteome</keyword>
<evidence type="ECO:0000313" key="4">
    <source>
        <dbReference type="Proteomes" id="UP000514713"/>
    </source>
</evidence>
<proteinExistence type="predicted"/>
<dbReference type="Proteomes" id="UP000514713">
    <property type="component" value="Chromosome"/>
</dbReference>
<dbReference type="Gene3D" id="3.60.40.10">
    <property type="entry name" value="PPM-type phosphatase domain"/>
    <property type="match status" value="1"/>
</dbReference>
<dbReference type="KEGG" id="ned:HUN01_09670"/>
<dbReference type="SUPFAM" id="SSF81606">
    <property type="entry name" value="PP2C-like"/>
    <property type="match status" value="1"/>
</dbReference>
<reference evidence="4" key="1">
    <citation type="submission" date="2020-06" db="EMBL/GenBank/DDBJ databases">
        <title>Nostoc edaphicum CCNP1411 genome.</title>
        <authorList>
            <person name="Fidor A."/>
            <person name="Grabski M."/>
            <person name="Gawor J."/>
            <person name="Gromadka R."/>
            <person name="Wegrzyn G."/>
            <person name="Mazur-Marzec H."/>
        </authorList>
    </citation>
    <scope>NUCLEOTIDE SEQUENCE [LARGE SCALE GENOMIC DNA]</scope>
    <source>
        <strain evidence="4">CCNP1411</strain>
    </source>
</reference>
<dbReference type="InterPro" id="IPR001932">
    <property type="entry name" value="PPM-type_phosphatase-like_dom"/>
</dbReference>
<sequence>MISTQLIIFCINPRCKSPINPMGDSVCASCQTPLVHRYLWATGSSSAQIPPGTKVADRYEVISSQIWLDTQPGLPPDVPEELPTQVIPYLRLYQERLHLPQAYGFACYEENTTDILLLENVPIDKTGNIYPTIVQAWEQATAVRQVYWLWQILQLWTPLSELGLSHSLLVADNLRVQGWCVRLLELYQTPANEKLSLQNLGECWQFWVVSAKTSVAKGLQNIVQQMCETEVDVETINIQLNNLLLASAAELPLILKVAGSTDIGPIMAQNEDACYPNTLNDLDEPLLHHLSIVCDGIGGHEGGEVASQLAVQSVKLQIRVLLKEVTEQTALVPPELLQEQLEASLRVVNNLICARNNEQKRQGRERMATTIVMALQVPQRVQTSTGWQSNNTHELYLANVGDSRAYWITRNYCQLLTVDDDVATREVRFAKSLYRKALLRQDASALTQALGTRDSESLRLKVQRFIVEEDGILLLCSDGLSDNNWVEQSWQDYAIPVLAGQMTVEDAVRNWIDLANEKNGRDNTSVVLTYCRVSPEYLVPVTPALPEEIIEAEIQEEAEQVEEEEEEEELISFTESSQTLLDLDLELDLSEEPILSPEIPPTLITKPRLGKRLVTLGGVLALLVVGTSVGLFTWWQVNPQGFQQMCRQLPQRLQQVCPTEK</sequence>
<dbReference type="CDD" id="cd00143">
    <property type="entry name" value="PP2Cc"/>
    <property type="match status" value="1"/>
</dbReference>
<dbReference type="SMART" id="SM00331">
    <property type="entry name" value="PP2C_SIG"/>
    <property type="match status" value="1"/>
</dbReference>
<evidence type="ECO:0000313" key="3">
    <source>
        <dbReference type="EMBL" id="QMS87838.1"/>
    </source>
</evidence>
<dbReference type="Pfam" id="PF13672">
    <property type="entry name" value="PP2C_2"/>
    <property type="match status" value="1"/>
</dbReference>
<protein>
    <submittedName>
        <fullName evidence="3">Protein phosphatase 2C domain-containing protein</fullName>
    </submittedName>
</protein>
<name>A0A7D7LAB7_9NOSO</name>
<evidence type="ECO:0000259" key="2">
    <source>
        <dbReference type="PROSITE" id="PS51746"/>
    </source>
</evidence>
<evidence type="ECO:0000256" key="1">
    <source>
        <dbReference type="SAM" id="Phobius"/>
    </source>
</evidence>
<keyword evidence="1" id="KW-0812">Transmembrane</keyword>
<dbReference type="PROSITE" id="PS51746">
    <property type="entry name" value="PPM_2"/>
    <property type="match status" value="1"/>
</dbReference>
<dbReference type="RefSeq" id="WP_181931078.1">
    <property type="nucleotide sequence ID" value="NZ_CP054698.1"/>
</dbReference>
<accession>A0A7D7LAB7</accession>
<organism evidence="3 4">
    <name type="scientific">Nostoc edaphicum CCNP1411</name>
    <dbReference type="NCBI Taxonomy" id="1472755"/>
    <lineage>
        <taxon>Bacteria</taxon>
        <taxon>Bacillati</taxon>
        <taxon>Cyanobacteriota</taxon>
        <taxon>Cyanophyceae</taxon>
        <taxon>Nostocales</taxon>
        <taxon>Nostocaceae</taxon>
        <taxon>Nostoc</taxon>
    </lineage>
</organism>
<feature type="transmembrane region" description="Helical" evidence="1">
    <location>
        <begin position="613"/>
        <end position="635"/>
    </location>
</feature>
<keyword evidence="1" id="KW-1133">Transmembrane helix</keyword>
<keyword evidence="1" id="KW-0472">Membrane</keyword>
<dbReference type="EMBL" id="CP054698">
    <property type="protein sequence ID" value="QMS87838.1"/>
    <property type="molecule type" value="Genomic_DNA"/>
</dbReference>